<keyword evidence="3" id="KW-1185">Reference proteome</keyword>
<organism evidence="2 3">
    <name type="scientific">Flavobacterium tibetense</name>
    <dbReference type="NCBI Taxonomy" id="2233533"/>
    <lineage>
        <taxon>Bacteria</taxon>
        <taxon>Pseudomonadati</taxon>
        <taxon>Bacteroidota</taxon>
        <taxon>Flavobacteriia</taxon>
        <taxon>Flavobacteriales</taxon>
        <taxon>Flavobacteriaceae</taxon>
        <taxon>Flavobacterium</taxon>
    </lineage>
</organism>
<feature type="signal peptide" evidence="1">
    <location>
        <begin position="1"/>
        <end position="20"/>
    </location>
</feature>
<evidence type="ECO:0000313" key="3">
    <source>
        <dbReference type="Proteomes" id="UP000253319"/>
    </source>
</evidence>
<sequence length="88" mass="9553">MKKMIFSAVALVAFSFAGMANEVEEKEEKIVVKTNCSSYAMASTVAESNYYGNTMSSSQFAEAYTFYYNTCVDANNNGAILLAPVFVG</sequence>
<keyword evidence="1" id="KW-0732">Signal</keyword>
<feature type="chain" id="PRO_5016893307" evidence="1">
    <location>
        <begin position="21"/>
        <end position="88"/>
    </location>
</feature>
<dbReference type="EMBL" id="QLST01000004">
    <property type="protein sequence ID" value="RBA28936.1"/>
    <property type="molecule type" value="Genomic_DNA"/>
</dbReference>
<dbReference type="Proteomes" id="UP000253319">
    <property type="component" value="Unassembled WGS sequence"/>
</dbReference>
<gene>
    <name evidence="2" type="ORF">DPN68_04005</name>
</gene>
<proteinExistence type="predicted"/>
<dbReference type="AlphaFoldDB" id="A0A365P3H7"/>
<protein>
    <submittedName>
        <fullName evidence="2">Uncharacterized protein</fullName>
    </submittedName>
</protein>
<evidence type="ECO:0000313" key="2">
    <source>
        <dbReference type="EMBL" id="RBA28936.1"/>
    </source>
</evidence>
<reference evidence="2 3" key="1">
    <citation type="submission" date="2018-06" db="EMBL/GenBank/DDBJ databases">
        <title>Flavobacterium tibetense sp. nov., isolated from a wetland YonghuCo on Tibetan Plateau.</title>
        <authorList>
            <person name="Xing P."/>
            <person name="Phurbu D."/>
            <person name="Lu H."/>
        </authorList>
    </citation>
    <scope>NUCLEOTIDE SEQUENCE [LARGE SCALE GENOMIC DNA]</scope>
    <source>
        <strain evidence="2 3">YH5</strain>
    </source>
</reference>
<accession>A0A365P3H7</accession>
<name>A0A365P3H7_9FLAO</name>
<evidence type="ECO:0000256" key="1">
    <source>
        <dbReference type="SAM" id="SignalP"/>
    </source>
</evidence>
<comment type="caution">
    <text evidence="2">The sequence shown here is derived from an EMBL/GenBank/DDBJ whole genome shotgun (WGS) entry which is preliminary data.</text>
</comment>